<accession>A0A645D2F4</accession>
<gene>
    <name evidence="1" type="ORF">SDC9_130419</name>
</gene>
<sequence>MVLRPVHMHALLPEDHLQQLDGVTLGRSRHFLDIPGQPGGVAGVADKMSPLANSVGHIDFSAESAPASRGQRIDERRSAEKTTRIVVCPHRMASIFRTGRGRFTHFAYISSHFSVSRGS</sequence>
<evidence type="ECO:0000313" key="1">
    <source>
        <dbReference type="EMBL" id="MPM83355.1"/>
    </source>
</evidence>
<protein>
    <submittedName>
        <fullName evidence="1">Uncharacterized protein</fullName>
    </submittedName>
</protein>
<dbReference type="AlphaFoldDB" id="A0A645D2F4"/>
<comment type="caution">
    <text evidence="1">The sequence shown here is derived from an EMBL/GenBank/DDBJ whole genome shotgun (WGS) entry which is preliminary data.</text>
</comment>
<proteinExistence type="predicted"/>
<organism evidence="1">
    <name type="scientific">bioreactor metagenome</name>
    <dbReference type="NCBI Taxonomy" id="1076179"/>
    <lineage>
        <taxon>unclassified sequences</taxon>
        <taxon>metagenomes</taxon>
        <taxon>ecological metagenomes</taxon>
    </lineage>
</organism>
<dbReference type="EMBL" id="VSSQ01032169">
    <property type="protein sequence ID" value="MPM83355.1"/>
    <property type="molecule type" value="Genomic_DNA"/>
</dbReference>
<name>A0A645D2F4_9ZZZZ</name>
<reference evidence="1" key="1">
    <citation type="submission" date="2019-08" db="EMBL/GenBank/DDBJ databases">
        <authorList>
            <person name="Kucharzyk K."/>
            <person name="Murdoch R.W."/>
            <person name="Higgins S."/>
            <person name="Loffler F."/>
        </authorList>
    </citation>
    <scope>NUCLEOTIDE SEQUENCE</scope>
</reference>